<reference evidence="4" key="2">
    <citation type="journal article" date="2019" name="Int. J. Syst. Evol. Microbiol.">
        <title>The Global Catalogue of Microorganisms (GCM) 10K type strain sequencing project: providing services to taxonomists for standard genome sequencing and annotation.</title>
        <authorList>
            <consortium name="The Broad Institute Genomics Platform"/>
            <consortium name="The Broad Institute Genome Sequencing Center for Infectious Disease"/>
            <person name="Wu L."/>
            <person name="Ma J."/>
        </authorList>
    </citation>
    <scope>NUCLEOTIDE SEQUENCE [LARGE SCALE GENOMIC DNA]</scope>
    <source>
        <strain evidence="4">NBRC 109019</strain>
    </source>
</reference>
<accession>A0ABM8H653</accession>
<dbReference type="EMBL" id="AP027734">
    <property type="protein sequence ID" value="BDZ56318.1"/>
    <property type="molecule type" value="Genomic_DNA"/>
</dbReference>
<sequence>MADVMIAVMPFVGHVAPLAAVAAAFRDDGHSVRVYTGSAHADRFAALGADVVPWTRAPDFDENDLAATFPELRGRKGPRQMLANVRELFIGTGAAQGDDLVAAHRERPWDVIVADGLSLGAHLAAERTGTPWVTVSIVPLAIRTPELPPPSLGLRPARGPLGRARDRTLHAVLGIATRSMQQTYDAQRAASGLGVGTPFENAFYSPTSSARPACRNWSTRGPAGPCPSNSWERSRRRAGSAPATRPSGGPTCPRIARSCTSRRAP</sequence>
<dbReference type="RefSeq" id="WP_286329245.1">
    <property type="nucleotide sequence ID" value="NZ_AP027734.1"/>
</dbReference>
<evidence type="ECO:0000313" key="3">
    <source>
        <dbReference type="EMBL" id="BDZ56318.1"/>
    </source>
</evidence>
<evidence type="ECO:0000313" key="4">
    <source>
        <dbReference type="Proteomes" id="UP001321477"/>
    </source>
</evidence>
<reference evidence="3" key="1">
    <citation type="journal article" date="2014" name="Int. J. Syst. Evol. Microbiol.">
        <title>Complete genome of a new Firmicutes species belonging to the dominant human colonic microbiota ('Ruminococcus bicirculans') reveals two chromosomes and a selective capacity to utilize plant glucans.</title>
        <authorList>
            <consortium name="NISC Comparative Sequencing Program"/>
            <person name="Wegmann U."/>
            <person name="Louis P."/>
            <person name="Goesmann A."/>
            <person name="Henrissat B."/>
            <person name="Duncan S.H."/>
            <person name="Flint H.J."/>
        </authorList>
    </citation>
    <scope>NUCLEOTIDE SEQUENCE</scope>
    <source>
        <strain evidence="3">NBRC 109019</strain>
    </source>
</reference>
<dbReference type="Gene3D" id="3.40.50.2000">
    <property type="entry name" value="Glycogen Phosphorylase B"/>
    <property type="match status" value="1"/>
</dbReference>
<evidence type="ECO:0000256" key="1">
    <source>
        <dbReference type="SAM" id="MobiDB-lite"/>
    </source>
</evidence>
<dbReference type="SUPFAM" id="SSF53756">
    <property type="entry name" value="UDP-Glycosyltransferase/glycogen phosphorylase"/>
    <property type="match status" value="1"/>
</dbReference>
<proteinExistence type="predicted"/>
<reference evidence="3" key="3">
    <citation type="submission" date="2023-02" db="EMBL/GenBank/DDBJ databases">
        <authorList>
            <person name="Sun Q."/>
            <person name="Mori K."/>
        </authorList>
    </citation>
    <scope>NUCLEOTIDE SEQUENCE</scope>
    <source>
        <strain evidence="3">NBRC 109019</strain>
    </source>
</reference>
<feature type="region of interest" description="Disordered" evidence="1">
    <location>
        <begin position="210"/>
        <end position="265"/>
    </location>
</feature>
<gene>
    <name evidence="2" type="ORF">GCM10025870_00190</name>
    <name evidence="3" type="ORF">GCM10025870_33910</name>
</gene>
<evidence type="ECO:0000313" key="2">
    <source>
        <dbReference type="EMBL" id="BDZ52946.1"/>
    </source>
</evidence>
<protein>
    <submittedName>
        <fullName evidence="3">Uncharacterized protein</fullName>
    </submittedName>
</protein>
<dbReference type="Proteomes" id="UP001321477">
    <property type="component" value="Chromosome"/>
</dbReference>
<dbReference type="EMBL" id="AP027734">
    <property type="protein sequence ID" value="BDZ52946.1"/>
    <property type="molecule type" value="Genomic_DNA"/>
</dbReference>
<name>A0ABM8H653_9MICO</name>
<keyword evidence="4" id="KW-1185">Reference proteome</keyword>
<organism evidence="3 4">
    <name type="scientific">Agromyces marinus</name>
    <dbReference type="NCBI Taxonomy" id="1389020"/>
    <lineage>
        <taxon>Bacteria</taxon>
        <taxon>Bacillati</taxon>
        <taxon>Actinomycetota</taxon>
        <taxon>Actinomycetes</taxon>
        <taxon>Micrococcales</taxon>
        <taxon>Microbacteriaceae</taxon>
        <taxon>Agromyces</taxon>
    </lineage>
</organism>